<gene>
    <name evidence="2" type="ORF">AUJ77_03765</name>
</gene>
<keyword evidence="1" id="KW-0472">Membrane</keyword>
<dbReference type="AlphaFoldDB" id="A0A1J4V7H0"/>
<dbReference type="STRING" id="1805281.AUJ77_03765"/>
<sequence>MIEGYDYRITWTAPEYEHTEHGADWFWALGIISVSLAVAFVIVGNALLSVVLLLGVGSLLFYAKHPPKIIECELSKRGVRSNETVYPWDSLDSFWILDGHEDHKETLSPKILLISKKPLMPHIVVPLDEEHFEEVQQALAHMLPEEYQVEPLPNRLMRKIGF</sequence>
<name>A0A1J4V7H0_9BACT</name>
<keyword evidence="1" id="KW-0812">Transmembrane</keyword>
<evidence type="ECO:0008006" key="4">
    <source>
        <dbReference type="Google" id="ProtNLM"/>
    </source>
</evidence>
<evidence type="ECO:0000313" key="3">
    <source>
        <dbReference type="Proteomes" id="UP000181992"/>
    </source>
</evidence>
<protein>
    <recommendedName>
        <fullName evidence="4">YcxB-like protein domain-containing protein</fullName>
    </recommendedName>
</protein>
<keyword evidence="1" id="KW-1133">Transmembrane helix</keyword>
<organism evidence="2 3">
    <name type="scientific">Candidatus Nomurabacteria bacterium CG1_02_43_90</name>
    <dbReference type="NCBI Taxonomy" id="1805281"/>
    <lineage>
        <taxon>Bacteria</taxon>
        <taxon>Candidatus Nomuraibacteriota</taxon>
    </lineage>
</organism>
<evidence type="ECO:0000313" key="2">
    <source>
        <dbReference type="EMBL" id="OIO30223.1"/>
    </source>
</evidence>
<comment type="caution">
    <text evidence="2">The sequence shown here is derived from an EMBL/GenBank/DDBJ whole genome shotgun (WGS) entry which is preliminary data.</text>
</comment>
<reference evidence="2 3" key="1">
    <citation type="journal article" date="2016" name="Environ. Microbiol.">
        <title>Genomic resolution of a cold subsurface aquifer community provides metabolic insights for novel microbes adapted to high CO concentrations.</title>
        <authorList>
            <person name="Probst A.J."/>
            <person name="Castelle C.J."/>
            <person name="Singh A."/>
            <person name="Brown C.T."/>
            <person name="Anantharaman K."/>
            <person name="Sharon I."/>
            <person name="Hug L.A."/>
            <person name="Burstein D."/>
            <person name="Emerson J.B."/>
            <person name="Thomas B.C."/>
            <person name="Banfield J.F."/>
        </authorList>
    </citation>
    <scope>NUCLEOTIDE SEQUENCE [LARGE SCALE GENOMIC DNA]</scope>
    <source>
        <strain evidence="2">CG1_02_43_90</strain>
    </source>
</reference>
<accession>A0A1J4V7H0</accession>
<dbReference type="Proteomes" id="UP000181992">
    <property type="component" value="Unassembled WGS sequence"/>
</dbReference>
<feature type="transmembrane region" description="Helical" evidence="1">
    <location>
        <begin position="25"/>
        <end position="54"/>
    </location>
</feature>
<dbReference type="EMBL" id="MNVN01000022">
    <property type="protein sequence ID" value="OIO30223.1"/>
    <property type="molecule type" value="Genomic_DNA"/>
</dbReference>
<evidence type="ECO:0000256" key="1">
    <source>
        <dbReference type="SAM" id="Phobius"/>
    </source>
</evidence>
<proteinExistence type="predicted"/>